<protein>
    <submittedName>
        <fullName evidence="1">Uncharacterized protein</fullName>
    </submittedName>
</protein>
<accession>A0A7J5ZJC9</accession>
<proteinExistence type="predicted"/>
<comment type="caution">
    <text evidence="1">The sequence shown here is derived from an EMBL/GenBank/DDBJ whole genome shotgun (WGS) entry which is preliminary data.</text>
</comment>
<name>A0A7J5ZJC9_AMEME</name>
<organism evidence="1 2">
    <name type="scientific">Ameiurus melas</name>
    <name type="common">Black bullhead</name>
    <name type="synonym">Silurus melas</name>
    <dbReference type="NCBI Taxonomy" id="219545"/>
    <lineage>
        <taxon>Eukaryota</taxon>
        <taxon>Metazoa</taxon>
        <taxon>Chordata</taxon>
        <taxon>Craniata</taxon>
        <taxon>Vertebrata</taxon>
        <taxon>Euteleostomi</taxon>
        <taxon>Actinopterygii</taxon>
        <taxon>Neopterygii</taxon>
        <taxon>Teleostei</taxon>
        <taxon>Ostariophysi</taxon>
        <taxon>Siluriformes</taxon>
        <taxon>Ictaluridae</taxon>
        <taxon>Ameiurus</taxon>
    </lineage>
</organism>
<gene>
    <name evidence="1" type="ORF">AMELA_G00277240</name>
</gene>
<evidence type="ECO:0000313" key="1">
    <source>
        <dbReference type="EMBL" id="KAF4070765.1"/>
    </source>
</evidence>
<dbReference type="AlphaFoldDB" id="A0A7J5ZJC9"/>
<sequence>MCVGATSSLHITSKNIFVLSVCHKAACSESQRARACTSKVYECSASARSSTVDNCDIVYHGHVRLFCFCFVSSLFCHWLLFKGVLSLFSVVST</sequence>
<reference evidence="1 2" key="1">
    <citation type="submission" date="2020-02" db="EMBL/GenBank/DDBJ databases">
        <title>A chromosome-scale genome assembly of the black bullhead catfish (Ameiurus melas).</title>
        <authorList>
            <person name="Wen M."/>
            <person name="Zham M."/>
            <person name="Cabau C."/>
            <person name="Klopp C."/>
            <person name="Donnadieu C."/>
            <person name="Roques C."/>
            <person name="Bouchez O."/>
            <person name="Lampietro C."/>
            <person name="Jouanno E."/>
            <person name="Herpin A."/>
            <person name="Louis A."/>
            <person name="Berthelot C."/>
            <person name="Parey E."/>
            <person name="Roest-Crollius H."/>
            <person name="Braasch I."/>
            <person name="Postlethwait J."/>
            <person name="Robinson-Rechavi M."/>
            <person name="Echchiki A."/>
            <person name="Begum T."/>
            <person name="Montfort J."/>
            <person name="Schartl M."/>
            <person name="Bobe J."/>
            <person name="Guiguen Y."/>
        </authorList>
    </citation>
    <scope>NUCLEOTIDE SEQUENCE [LARGE SCALE GENOMIC DNA]</scope>
    <source>
        <strain evidence="1">M_S1</strain>
        <tissue evidence="1">Blood</tissue>
    </source>
</reference>
<evidence type="ECO:0000313" key="2">
    <source>
        <dbReference type="Proteomes" id="UP000593565"/>
    </source>
</evidence>
<dbReference type="Proteomes" id="UP000593565">
    <property type="component" value="Unassembled WGS sequence"/>
</dbReference>
<keyword evidence="2" id="KW-1185">Reference proteome</keyword>
<dbReference type="EMBL" id="JAAGNN010000028">
    <property type="protein sequence ID" value="KAF4070765.1"/>
    <property type="molecule type" value="Genomic_DNA"/>
</dbReference>